<dbReference type="PANTHER" id="PTHR42870">
    <property type="entry name" value="ACETYL-COA C-ACETYLTRANSFERASE"/>
    <property type="match status" value="1"/>
</dbReference>
<dbReference type="Pfam" id="PF00108">
    <property type="entry name" value="Thiolase_N"/>
    <property type="match status" value="1"/>
</dbReference>
<dbReference type="OrthoDB" id="167534at2157"/>
<accession>A0A557STI5</accession>
<dbReference type="GO" id="GO:0003985">
    <property type="term" value="F:acetyl-CoA C-acetyltransferase activity"/>
    <property type="evidence" value="ECO:0007669"/>
    <property type="project" value="UniProtKB-EC"/>
</dbReference>
<dbReference type="CDD" id="cd00829">
    <property type="entry name" value="SCP-x_thiolase"/>
    <property type="match status" value="1"/>
</dbReference>
<dbReference type="InterPro" id="IPR002155">
    <property type="entry name" value="Thiolase"/>
</dbReference>
<dbReference type="AlphaFoldDB" id="A0A557STI5"/>
<evidence type="ECO:0000313" key="5">
    <source>
        <dbReference type="Proteomes" id="UP000315289"/>
    </source>
</evidence>
<protein>
    <submittedName>
        <fullName evidence="4">Acetoacetyl-CoA thiolase or ketoacyl-CoA thiolase</fullName>
        <ecNumber evidence="4">2.3.1.9</ecNumber>
    </submittedName>
</protein>
<keyword evidence="4" id="KW-0808">Transferase</keyword>
<dbReference type="InterPro" id="IPR016039">
    <property type="entry name" value="Thiolase-like"/>
</dbReference>
<evidence type="ECO:0000259" key="3">
    <source>
        <dbReference type="Pfam" id="PF22691"/>
    </source>
</evidence>
<proteinExistence type="predicted"/>
<comment type="caution">
    <text evidence="4">The sequence shown here is derived from an EMBL/GenBank/DDBJ whole genome shotgun (WGS) entry which is preliminary data.</text>
</comment>
<evidence type="ECO:0000313" key="4">
    <source>
        <dbReference type="EMBL" id="TVP39898.1"/>
    </source>
</evidence>
<sequence>MEIAIDSTNTQKFAKASDSTAAELASKSIIDLLGRTQIQKYEIDGLIVSSSSNDSYLGNIVSEMVGIRPKFSTKIENLCNSGTSGIMLAYSLIKSRLCNAVLVTGVEKQNSQGNKLAWDISRGQYNMPVHWASLYAQNHFRKYGTTEEDLAIVSFKNHMNANKNTKAFFYDKHFTYSTIVNSKMVAEPLKKFDCCYPCEGCSSILVLSEAMAKRTEIPIWIKGISQNNQGASFASISNNLDYILSTRIAARDAFQQSNLEPKNIDIVEIHDAFTILELLAYEDIGFTDKGEGRRFIDKNTLYTNVRGGLLGCGHPIGATGIDQTNEIVIQLQGKAGLRQKKGCKSGLVHNMAAAGTSTTVIILQK</sequence>
<dbReference type="Proteomes" id="UP000315289">
    <property type="component" value="Unassembled WGS sequence"/>
</dbReference>
<organism evidence="4 5">
    <name type="scientific">Candidatus Nitrosocosmicus arcticus</name>
    <dbReference type="NCBI Taxonomy" id="2035267"/>
    <lineage>
        <taxon>Archaea</taxon>
        <taxon>Nitrososphaerota</taxon>
        <taxon>Nitrososphaeria</taxon>
        <taxon>Nitrososphaerales</taxon>
        <taxon>Nitrososphaeraceae</taxon>
        <taxon>Candidatus Nitrosocosmicus</taxon>
    </lineage>
</organism>
<dbReference type="GO" id="GO:0008299">
    <property type="term" value="P:isoprenoid biosynthetic process"/>
    <property type="evidence" value="ECO:0007669"/>
    <property type="project" value="UniProtKB-KW"/>
</dbReference>
<dbReference type="RefSeq" id="WP_144732797.1">
    <property type="nucleotide sequence ID" value="NZ_ML675587.1"/>
</dbReference>
<keyword evidence="1" id="KW-0414">Isoprene biosynthesis</keyword>
<dbReference type="PIRSF" id="PIRSF000429">
    <property type="entry name" value="Ac-CoA_Ac_transf"/>
    <property type="match status" value="1"/>
</dbReference>
<evidence type="ECO:0000259" key="2">
    <source>
        <dbReference type="Pfam" id="PF00108"/>
    </source>
</evidence>
<keyword evidence="5" id="KW-1185">Reference proteome</keyword>
<dbReference type="SUPFAM" id="SSF53901">
    <property type="entry name" value="Thiolase-like"/>
    <property type="match status" value="1"/>
</dbReference>
<gene>
    <name evidence="4" type="ORF">NARC_110110</name>
</gene>
<feature type="domain" description="Thiolase N-terminal" evidence="2">
    <location>
        <begin position="15"/>
        <end position="199"/>
    </location>
</feature>
<dbReference type="PANTHER" id="PTHR42870:SF6">
    <property type="entry name" value="ACETYL-COA C-ACYLTRANSFERASE"/>
    <property type="match status" value="1"/>
</dbReference>
<name>A0A557STI5_9ARCH</name>
<dbReference type="Gene3D" id="3.40.47.10">
    <property type="match status" value="1"/>
</dbReference>
<feature type="domain" description="Thiolase C-terminal" evidence="3">
    <location>
        <begin position="243"/>
        <end position="364"/>
    </location>
</feature>
<dbReference type="InterPro" id="IPR020616">
    <property type="entry name" value="Thiolase_N"/>
</dbReference>
<reference evidence="4 5" key="1">
    <citation type="journal article" date="2019" name="Front. Microbiol.">
        <title>Ammonia Oxidation by the Arctic Terrestrial Thaumarchaeote Candidatus Nitrosocosmicus arcticus Is Stimulated by Increasing Temperatures.</title>
        <authorList>
            <person name="Alves R.J.E."/>
            <person name="Kerou M."/>
            <person name="Zappe A."/>
            <person name="Bittner R."/>
            <person name="Abby S.S."/>
            <person name="Schmidt H.A."/>
            <person name="Pfeifer K."/>
            <person name="Schleper C."/>
        </authorList>
    </citation>
    <scope>NUCLEOTIDE SEQUENCE [LARGE SCALE GENOMIC DNA]</scope>
    <source>
        <strain evidence="4 5">Kfb</strain>
    </source>
</reference>
<dbReference type="EC" id="2.3.1.9" evidence="4"/>
<dbReference type="EMBL" id="VOAH01000011">
    <property type="protein sequence ID" value="TVP39898.1"/>
    <property type="molecule type" value="Genomic_DNA"/>
</dbReference>
<evidence type="ECO:0000256" key="1">
    <source>
        <dbReference type="ARBA" id="ARBA00023229"/>
    </source>
</evidence>
<keyword evidence="4" id="KW-0012">Acyltransferase</keyword>
<dbReference type="InterPro" id="IPR055140">
    <property type="entry name" value="Thiolase_C_2"/>
</dbReference>
<dbReference type="Pfam" id="PF22691">
    <property type="entry name" value="Thiolase_C_1"/>
    <property type="match status" value="1"/>
</dbReference>